<evidence type="ECO:0000259" key="17">
    <source>
        <dbReference type="Pfam" id="PF04715"/>
    </source>
</evidence>
<feature type="domain" description="Chorismate-utilising enzyme C-terminal" evidence="16">
    <location>
        <begin position="244"/>
        <end position="497"/>
    </location>
</feature>
<dbReference type="InterPro" id="IPR006805">
    <property type="entry name" value="Anth_synth_I_N"/>
</dbReference>
<evidence type="ECO:0000259" key="16">
    <source>
        <dbReference type="Pfam" id="PF00425"/>
    </source>
</evidence>
<dbReference type="AlphaFoldDB" id="A0A923LEN3"/>
<evidence type="ECO:0000256" key="3">
    <source>
        <dbReference type="ARBA" id="ARBA00009562"/>
    </source>
</evidence>
<evidence type="ECO:0000313" key="18">
    <source>
        <dbReference type="EMBL" id="MBC5660719.1"/>
    </source>
</evidence>
<keyword evidence="8 15" id="KW-0479">Metal-binding</keyword>
<evidence type="ECO:0000256" key="6">
    <source>
        <dbReference type="ARBA" id="ARBA00020653"/>
    </source>
</evidence>
<keyword evidence="11 15" id="KW-0057">Aromatic amino acid biosynthesis</keyword>
<dbReference type="GO" id="GO:0004049">
    <property type="term" value="F:anthranilate synthase activity"/>
    <property type="evidence" value="ECO:0007669"/>
    <property type="project" value="UniProtKB-EC"/>
</dbReference>
<dbReference type="InterPro" id="IPR005801">
    <property type="entry name" value="ADC_synthase"/>
</dbReference>
<keyword evidence="7 15" id="KW-0028">Amino-acid biosynthesis</keyword>
<dbReference type="GO" id="GO:0046872">
    <property type="term" value="F:metal ion binding"/>
    <property type="evidence" value="ECO:0007669"/>
    <property type="project" value="UniProtKB-KW"/>
</dbReference>
<keyword evidence="10 15" id="KW-0460">Magnesium</keyword>
<dbReference type="InterPro" id="IPR005256">
    <property type="entry name" value="Anth_synth_I_PabB"/>
</dbReference>
<evidence type="ECO:0000256" key="7">
    <source>
        <dbReference type="ARBA" id="ARBA00022605"/>
    </source>
</evidence>
<keyword evidence="19" id="KW-1185">Reference proteome</keyword>
<dbReference type="EC" id="4.1.3.27" evidence="5 15"/>
<evidence type="ECO:0000313" key="19">
    <source>
        <dbReference type="Proteomes" id="UP000649345"/>
    </source>
</evidence>
<keyword evidence="9 15" id="KW-0822">Tryptophan biosynthesis</keyword>
<comment type="similarity">
    <text evidence="3 15">Belongs to the anthranilate synthase component I family.</text>
</comment>
<evidence type="ECO:0000256" key="15">
    <source>
        <dbReference type="RuleBase" id="RU364045"/>
    </source>
</evidence>
<dbReference type="Pfam" id="PF00425">
    <property type="entry name" value="Chorismate_bind"/>
    <property type="match status" value="1"/>
</dbReference>
<comment type="subunit">
    <text evidence="4 15">Heterotetramer consisting of two non-identical subunits: a beta subunit (TrpG) and a large alpha subunit (TrpE).</text>
</comment>
<dbReference type="PANTHER" id="PTHR11236">
    <property type="entry name" value="AMINOBENZOATE/ANTHRANILATE SYNTHASE"/>
    <property type="match status" value="1"/>
</dbReference>
<reference evidence="18" key="1">
    <citation type="submission" date="2020-08" db="EMBL/GenBank/DDBJ databases">
        <title>Genome public.</title>
        <authorList>
            <person name="Liu C."/>
            <person name="Sun Q."/>
        </authorList>
    </citation>
    <scope>NUCLEOTIDE SEQUENCE</scope>
    <source>
        <strain evidence="18">NSJ-68</strain>
    </source>
</reference>
<dbReference type="RefSeq" id="WP_186872553.1">
    <property type="nucleotide sequence ID" value="NZ_JACOOR010000008.1"/>
</dbReference>
<comment type="catalytic activity">
    <reaction evidence="14 15">
        <text>chorismate + L-glutamine = anthranilate + pyruvate + L-glutamate + H(+)</text>
        <dbReference type="Rhea" id="RHEA:21732"/>
        <dbReference type="ChEBI" id="CHEBI:15361"/>
        <dbReference type="ChEBI" id="CHEBI:15378"/>
        <dbReference type="ChEBI" id="CHEBI:16567"/>
        <dbReference type="ChEBI" id="CHEBI:29748"/>
        <dbReference type="ChEBI" id="CHEBI:29985"/>
        <dbReference type="ChEBI" id="CHEBI:58359"/>
        <dbReference type="EC" id="4.1.3.27"/>
    </reaction>
</comment>
<comment type="cofactor">
    <cofactor evidence="1 15">
        <name>Mg(2+)</name>
        <dbReference type="ChEBI" id="CHEBI:18420"/>
    </cofactor>
</comment>
<dbReference type="PANTHER" id="PTHR11236:SF48">
    <property type="entry name" value="ISOCHORISMATE SYNTHASE MENF"/>
    <property type="match status" value="1"/>
</dbReference>
<evidence type="ECO:0000256" key="8">
    <source>
        <dbReference type="ARBA" id="ARBA00022723"/>
    </source>
</evidence>
<dbReference type="EMBL" id="JACOOR010000008">
    <property type="protein sequence ID" value="MBC5660719.1"/>
    <property type="molecule type" value="Genomic_DNA"/>
</dbReference>
<evidence type="ECO:0000256" key="11">
    <source>
        <dbReference type="ARBA" id="ARBA00023141"/>
    </source>
</evidence>
<evidence type="ECO:0000256" key="13">
    <source>
        <dbReference type="ARBA" id="ARBA00025634"/>
    </source>
</evidence>
<dbReference type="SUPFAM" id="SSF56322">
    <property type="entry name" value="ADC synthase"/>
    <property type="match status" value="1"/>
</dbReference>
<dbReference type="NCBIfam" id="TIGR00564">
    <property type="entry name" value="trpE_most"/>
    <property type="match status" value="1"/>
</dbReference>
<comment type="caution">
    <text evidence="18">The sequence shown here is derived from an EMBL/GenBank/DDBJ whole genome shotgun (WGS) entry which is preliminary data.</text>
</comment>
<comment type="function">
    <text evidence="13 15">Part of a heterotetrameric complex that catalyzes the two-step biosynthesis of anthranilate, an intermediate in the biosynthesis of L-tryptophan. In the first step, the glutamine-binding beta subunit (TrpG) of anthranilate synthase (AS) provides the glutamine amidotransferase activity which generates ammonia as a substrate that, along with chorismate, is used in the second step, catalyzed by the large alpha subunit of AS (TrpE) to produce anthranilate. In the absence of TrpG, TrpE can synthesize anthranilate directly from chorismate and high concentrations of ammonia.</text>
</comment>
<dbReference type="PRINTS" id="PR00095">
    <property type="entry name" value="ANTSNTHASEI"/>
</dbReference>
<proteinExistence type="inferred from homology"/>
<comment type="pathway">
    <text evidence="2 15">Amino-acid biosynthesis; L-tryptophan biosynthesis; L-tryptophan from chorismate: step 1/5.</text>
</comment>
<evidence type="ECO:0000256" key="10">
    <source>
        <dbReference type="ARBA" id="ARBA00022842"/>
    </source>
</evidence>
<organism evidence="18 19">
    <name type="scientific">Anaerosacchariphilus hominis</name>
    <dbReference type="NCBI Taxonomy" id="2763017"/>
    <lineage>
        <taxon>Bacteria</taxon>
        <taxon>Bacillati</taxon>
        <taxon>Bacillota</taxon>
        <taxon>Clostridia</taxon>
        <taxon>Lachnospirales</taxon>
        <taxon>Lachnospiraceae</taxon>
        <taxon>Anaerosacchariphilus</taxon>
    </lineage>
</organism>
<protein>
    <recommendedName>
        <fullName evidence="6 15">Anthranilate synthase component 1</fullName>
        <ecNumber evidence="5 15">4.1.3.27</ecNumber>
    </recommendedName>
</protein>
<evidence type="ECO:0000256" key="4">
    <source>
        <dbReference type="ARBA" id="ARBA00011575"/>
    </source>
</evidence>
<dbReference type="InterPro" id="IPR019999">
    <property type="entry name" value="Anth_synth_I-like"/>
</dbReference>
<name>A0A923LEN3_9FIRM</name>
<evidence type="ECO:0000256" key="14">
    <source>
        <dbReference type="ARBA" id="ARBA00047683"/>
    </source>
</evidence>
<dbReference type="GO" id="GO:0000162">
    <property type="term" value="P:L-tryptophan biosynthetic process"/>
    <property type="evidence" value="ECO:0007669"/>
    <property type="project" value="UniProtKB-KW"/>
</dbReference>
<evidence type="ECO:0000256" key="9">
    <source>
        <dbReference type="ARBA" id="ARBA00022822"/>
    </source>
</evidence>
<sequence>MYPSLEEVKNIASSGKYRRIPVSRELYADRYTPVEVLQTLRGASRHCYLLESASQTESWGRYSFLGCHPTLELNLTDGVLTLRRTAEAGARTGAEEAGTGRTADADTSETIEVRKVTHPGEALREILKDYKSPVLEGLPPFTGGLVGYFSYDYIKYSEPKLNLTDAEQQDFRDMDLMLFDEVIAFDHYKQKIYLIAGVRTENMEESYREAEEKLAKLAELIRTGQKPEFRPLTLKSEIQAKFPKERYGQMVEKAKEYIREGDIFQVVLSNPMRARAEGSLFDTYRVLRASNPSPYMFYFSSDDIEIAGASPETLVKLEDGHLSTFPLAGTRPRGRTKEEDRALEEGLLKDEKELAEHNMLVDLGRNDIGKISKIGTVQVEKYMTVERFSHVMHLGSTVTGTILDDKDAVDAVDAILPAGTLSGAPKFRACQIIQELEQSKRGIYGGAIGYLDFAGNLDICIAIRLVYKKNGEICIRSGAGIVADSIPEKEFEECCNKARAVVQAIEKAQEGLE</sequence>
<keyword evidence="12 15" id="KW-0456">Lyase</keyword>
<evidence type="ECO:0000256" key="5">
    <source>
        <dbReference type="ARBA" id="ARBA00012266"/>
    </source>
</evidence>
<dbReference type="Gene3D" id="3.60.120.10">
    <property type="entry name" value="Anthranilate synthase"/>
    <property type="match status" value="1"/>
</dbReference>
<evidence type="ECO:0000256" key="1">
    <source>
        <dbReference type="ARBA" id="ARBA00001946"/>
    </source>
</evidence>
<dbReference type="Proteomes" id="UP000649345">
    <property type="component" value="Unassembled WGS sequence"/>
</dbReference>
<evidence type="ECO:0000256" key="2">
    <source>
        <dbReference type="ARBA" id="ARBA00004873"/>
    </source>
</evidence>
<dbReference type="Pfam" id="PF04715">
    <property type="entry name" value="Anth_synt_I_N"/>
    <property type="match status" value="1"/>
</dbReference>
<accession>A0A923LEN3</accession>
<dbReference type="InterPro" id="IPR015890">
    <property type="entry name" value="Chorismate_C"/>
</dbReference>
<gene>
    <name evidence="15 18" type="primary">trpE</name>
    <name evidence="18" type="ORF">H8S44_13210</name>
</gene>
<feature type="domain" description="Anthranilate synthase component I N-terminal" evidence="17">
    <location>
        <begin position="30"/>
        <end position="194"/>
    </location>
</feature>
<evidence type="ECO:0000256" key="12">
    <source>
        <dbReference type="ARBA" id="ARBA00023239"/>
    </source>
</evidence>